<dbReference type="GO" id="GO:0006935">
    <property type="term" value="P:chemotaxis"/>
    <property type="evidence" value="ECO:0007669"/>
    <property type="project" value="UniProtKB-KW"/>
</dbReference>
<dbReference type="EMBL" id="JADIMM010000039">
    <property type="protein sequence ID" value="MBO8457211.1"/>
    <property type="molecule type" value="Genomic_DNA"/>
</dbReference>
<dbReference type="PANTHER" id="PTHR43531">
    <property type="entry name" value="PROTEIN ICFG"/>
    <property type="match status" value="1"/>
</dbReference>
<reference evidence="5" key="1">
    <citation type="submission" date="2020-10" db="EMBL/GenBank/DDBJ databases">
        <authorList>
            <person name="Gilroy R."/>
        </authorList>
    </citation>
    <scope>NUCLEOTIDE SEQUENCE</scope>
    <source>
        <strain evidence="5">10532</strain>
    </source>
</reference>
<organism evidence="5 6">
    <name type="scientific">Candidatus Gallitreponema excrementavium</name>
    <dbReference type="NCBI Taxonomy" id="2840840"/>
    <lineage>
        <taxon>Bacteria</taxon>
        <taxon>Pseudomonadati</taxon>
        <taxon>Spirochaetota</taxon>
        <taxon>Spirochaetia</taxon>
        <taxon>Spirochaetales</taxon>
        <taxon>Candidatus Gallitreponema</taxon>
    </lineage>
</organism>
<dbReference type="GO" id="GO:0005886">
    <property type="term" value="C:plasma membrane"/>
    <property type="evidence" value="ECO:0007669"/>
    <property type="project" value="TreeGrafter"/>
</dbReference>
<evidence type="ECO:0000313" key="6">
    <source>
        <dbReference type="Proteomes" id="UP000823638"/>
    </source>
</evidence>
<dbReference type="InterPro" id="IPR051310">
    <property type="entry name" value="MCP_chemotaxis"/>
</dbReference>
<keyword evidence="1" id="KW-0145">Chemotaxis</keyword>
<dbReference type="SUPFAM" id="SSF58104">
    <property type="entry name" value="Methyl-accepting chemotaxis protein (MCP) signaling domain"/>
    <property type="match status" value="1"/>
</dbReference>
<accession>A0A9D9HNR6</accession>
<comment type="similarity">
    <text evidence="2">Belongs to the methyl-accepting chemotaxis (MCP) protein family.</text>
</comment>
<dbReference type="PROSITE" id="PS50111">
    <property type="entry name" value="CHEMOTAXIS_TRANSDUC_2"/>
    <property type="match status" value="1"/>
</dbReference>
<dbReference type="InterPro" id="IPR004089">
    <property type="entry name" value="MCPsignal_dom"/>
</dbReference>
<evidence type="ECO:0000256" key="3">
    <source>
        <dbReference type="PROSITE-ProRule" id="PRU00284"/>
    </source>
</evidence>
<evidence type="ECO:0000259" key="4">
    <source>
        <dbReference type="PROSITE" id="PS50111"/>
    </source>
</evidence>
<name>A0A9D9HNR6_9SPIR</name>
<keyword evidence="3" id="KW-0807">Transducer</keyword>
<dbReference type="AlphaFoldDB" id="A0A9D9HNR6"/>
<dbReference type="Pfam" id="PF00015">
    <property type="entry name" value="MCPsignal"/>
    <property type="match status" value="1"/>
</dbReference>
<evidence type="ECO:0000256" key="1">
    <source>
        <dbReference type="ARBA" id="ARBA00022500"/>
    </source>
</evidence>
<dbReference type="Gene3D" id="1.20.120.30">
    <property type="entry name" value="Aspartate receptor, ligand-binding domain"/>
    <property type="match status" value="1"/>
</dbReference>
<protein>
    <submittedName>
        <fullName evidence="5">CZB domain-containing protein</fullName>
    </submittedName>
</protein>
<dbReference type="PANTHER" id="PTHR43531:SF11">
    <property type="entry name" value="METHYL-ACCEPTING CHEMOTAXIS PROTEIN 3"/>
    <property type="match status" value="1"/>
</dbReference>
<proteinExistence type="inferred from homology"/>
<gene>
    <name evidence="5" type="ORF">IAA81_03160</name>
</gene>
<feature type="domain" description="Methyl-accepting transducer" evidence="4">
    <location>
        <begin position="72"/>
        <end position="294"/>
    </location>
</feature>
<dbReference type="GO" id="GO:0007165">
    <property type="term" value="P:signal transduction"/>
    <property type="evidence" value="ECO:0007669"/>
    <property type="project" value="UniProtKB-KW"/>
</dbReference>
<dbReference type="SMART" id="SM00283">
    <property type="entry name" value="MA"/>
    <property type="match status" value="1"/>
</dbReference>
<dbReference type="InterPro" id="IPR025991">
    <property type="entry name" value="Chemoreceptor_zinc-bind_dom"/>
</dbReference>
<dbReference type="GO" id="GO:0004888">
    <property type="term" value="F:transmembrane signaling receptor activity"/>
    <property type="evidence" value="ECO:0007669"/>
    <property type="project" value="TreeGrafter"/>
</dbReference>
<dbReference type="Gene3D" id="1.10.287.950">
    <property type="entry name" value="Methyl-accepting chemotaxis protein"/>
    <property type="match status" value="1"/>
</dbReference>
<dbReference type="Proteomes" id="UP000823638">
    <property type="component" value="Unassembled WGS sequence"/>
</dbReference>
<evidence type="ECO:0000256" key="2">
    <source>
        <dbReference type="ARBA" id="ARBA00029447"/>
    </source>
</evidence>
<sequence length="480" mass="52637">MFFSKRESKNTQSFLLNKESSGEKKFTCSDVSGFKKQLETMVQLFRKNVRSSSKVIGSILSQQKSFDDFSKGMEGALTAIIDIDSQMQEVDTLVTNLDNEVHSSSASIEQINNSVHNVAGIVSDRITITTELVKAASNGSEKVLKVLNVIDILNKNVDAIKAVIAAINDISEKTNLLAMNAAIEAAHAGNAGVGFAVVAGEIRKLSEVTHQNADNIQKTLASMIKTLGEAQVSAGEANSAMKWIGGKVEETTNSFNEITSEMNSLSLGGDEILDSVKSISAASSDLKERFDFVSNNMNTIISSTNTTRDTFRILKENSENISSLMSKDLFNMDDMIACALEIDEYGKNICADVCSESEKIDERLPIVTITLKHLKWITRVRALIDGKATGEGVSLGDHNVCDLGKWINSIPEDDEIKKNPSFSVMERDHEALHDIVKEIYGSISHRSKSELEDLYQKLLGKSRIVLDEILNIKNELTKGK</sequence>
<evidence type="ECO:0000313" key="5">
    <source>
        <dbReference type="EMBL" id="MBO8457211.1"/>
    </source>
</evidence>
<dbReference type="Pfam" id="PF13682">
    <property type="entry name" value="CZB"/>
    <property type="match status" value="1"/>
</dbReference>
<reference evidence="5" key="2">
    <citation type="journal article" date="2021" name="PeerJ">
        <title>Extensive microbial diversity within the chicken gut microbiome revealed by metagenomics and culture.</title>
        <authorList>
            <person name="Gilroy R."/>
            <person name="Ravi A."/>
            <person name="Getino M."/>
            <person name="Pursley I."/>
            <person name="Horton D.L."/>
            <person name="Alikhan N.F."/>
            <person name="Baker D."/>
            <person name="Gharbi K."/>
            <person name="Hall N."/>
            <person name="Watson M."/>
            <person name="Adriaenssens E.M."/>
            <person name="Foster-Nyarko E."/>
            <person name="Jarju S."/>
            <person name="Secka A."/>
            <person name="Antonio M."/>
            <person name="Oren A."/>
            <person name="Chaudhuri R.R."/>
            <person name="La Ragione R."/>
            <person name="Hildebrand F."/>
            <person name="Pallen M.J."/>
        </authorList>
    </citation>
    <scope>NUCLEOTIDE SEQUENCE</scope>
    <source>
        <strain evidence="5">10532</strain>
    </source>
</reference>
<comment type="caution">
    <text evidence="5">The sequence shown here is derived from an EMBL/GenBank/DDBJ whole genome shotgun (WGS) entry which is preliminary data.</text>
</comment>